<dbReference type="GO" id="GO:0003700">
    <property type="term" value="F:DNA-binding transcription factor activity"/>
    <property type="evidence" value="ECO:0007669"/>
    <property type="project" value="InterPro"/>
</dbReference>
<dbReference type="InterPro" id="IPR036390">
    <property type="entry name" value="WH_DNA-bd_sf"/>
</dbReference>
<dbReference type="InterPro" id="IPR000524">
    <property type="entry name" value="Tscrpt_reg_HTH_GntR"/>
</dbReference>
<name>A0A0K6IJA8_9GAMM</name>
<dbReference type="PANTHER" id="PTHR43537:SF41">
    <property type="entry name" value="TRANSCRIPTIONAL REGULATORY PROTEIN"/>
    <property type="match status" value="1"/>
</dbReference>
<dbReference type="RefSeq" id="WP_055462384.1">
    <property type="nucleotide sequence ID" value="NZ_CYHG01000003.1"/>
</dbReference>
<dbReference type="Gene3D" id="1.10.10.10">
    <property type="entry name" value="Winged helix-like DNA-binding domain superfamily/Winged helix DNA-binding domain"/>
    <property type="match status" value="1"/>
</dbReference>
<dbReference type="PROSITE" id="PS50949">
    <property type="entry name" value="HTH_GNTR"/>
    <property type="match status" value="1"/>
</dbReference>
<organism evidence="5 6">
    <name type="scientific">Marinomonas fungiae</name>
    <dbReference type="NCBI Taxonomy" id="1137284"/>
    <lineage>
        <taxon>Bacteria</taxon>
        <taxon>Pseudomonadati</taxon>
        <taxon>Pseudomonadota</taxon>
        <taxon>Gammaproteobacteria</taxon>
        <taxon>Oceanospirillales</taxon>
        <taxon>Oceanospirillaceae</taxon>
        <taxon>Marinomonas</taxon>
    </lineage>
</organism>
<dbReference type="SMART" id="SM00345">
    <property type="entry name" value="HTH_GNTR"/>
    <property type="match status" value="1"/>
</dbReference>
<evidence type="ECO:0000259" key="4">
    <source>
        <dbReference type="PROSITE" id="PS50949"/>
    </source>
</evidence>
<dbReference type="InterPro" id="IPR036388">
    <property type="entry name" value="WH-like_DNA-bd_sf"/>
</dbReference>
<keyword evidence="2" id="KW-0238">DNA-binding</keyword>
<protein>
    <submittedName>
        <fullName evidence="5">Transcriptional regulator, GntR family</fullName>
    </submittedName>
</protein>
<accession>A0A0K6IJA8</accession>
<dbReference type="AlphaFoldDB" id="A0A0K6IJA8"/>
<evidence type="ECO:0000313" key="6">
    <source>
        <dbReference type="Proteomes" id="UP000182769"/>
    </source>
</evidence>
<sequence>MTELLDQLKVDILNGQLERGSPLRQQDLSERYGVSRIPIRDAIAVLKNQGWLVAHGKAGVMVPELNWCEAEDLYQMRALLECQILEYAIPNISHEVIGKARDINLQLNSLSLSLVERGQLNWELHASLYKVANRPTLFNVVAILNEQVRRYMGFQYGPLNYRDISQNEHEQLLNHLSVGDSEKAIALLHRHIDEAGKELVSYLKATS</sequence>
<dbReference type="InterPro" id="IPR008920">
    <property type="entry name" value="TF_FadR/GntR_C"/>
</dbReference>
<dbReference type="OrthoDB" id="9799812at2"/>
<dbReference type="Pfam" id="PF07729">
    <property type="entry name" value="FCD"/>
    <property type="match status" value="1"/>
</dbReference>
<evidence type="ECO:0000256" key="1">
    <source>
        <dbReference type="ARBA" id="ARBA00023015"/>
    </source>
</evidence>
<keyword evidence="6" id="KW-1185">Reference proteome</keyword>
<feature type="domain" description="HTH gntR-type" evidence="4">
    <location>
        <begin position="1"/>
        <end position="65"/>
    </location>
</feature>
<dbReference type="SUPFAM" id="SSF46785">
    <property type="entry name" value="Winged helix' DNA-binding domain"/>
    <property type="match status" value="1"/>
</dbReference>
<dbReference type="Gene3D" id="1.20.120.530">
    <property type="entry name" value="GntR ligand-binding domain-like"/>
    <property type="match status" value="1"/>
</dbReference>
<dbReference type="EMBL" id="CYHG01000003">
    <property type="protein sequence ID" value="CUB03427.1"/>
    <property type="molecule type" value="Genomic_DNA"/>
</dbReference>
<reference evidence="6" key="1">
    <citation type="submission" date="2015-08" db="EMBL/GenBank/DDBJ databases">
        <authorList>
            <person name="Varghese N."/>
        </authorList>
    </citation>
    <scope>NUCLEOTIDE SEQUENCE [LARGE SCALE GENOMIC DNA]</scope>
    <source>
        <strain evidence="6">JCM 18476</strain>
    </source>
</reference>
<keyword evidence="1" id="KW-0805">Transcription regulation</keyword>
<dbReference type="SUPFAM" id="SSF48008">
    <property type="entry name" value="GntR ligand-binding domain-like"/>
    <property type="match status" value="1"/>
</dbReference>
<keyword evidence="3" id="KW-0804">Transcription</keyword>
<dbReference type="PANTHER" id="PTHR43537">
    <property type="entry name" value="TRANSCRIPTIONAL REGULATOR, GNTR FAMILY"/>
    <property type="match status" value="1"/>
</dbReference>
<dbReference type="Pfam" id="PF00392">
    <property type="entry name" value="GntR"/>
    <property type="match status" value="1"/>
</dbReference>
<evidence type="ECO:0000313" key="5">
    <source>
        <dbReference type="EMBL" id="CUB03427.1"/>
    </source>
</evidence>
<dbReference type="InterPro" id="IPR011711">
    <property type="entry name" value="GntR_C"/>
</dbReference>
<proteinExistence type="predicted"/>
<dbReference type="GO" id="GO:0003677">
    <property type="term" value="F:DNA binding"/>
    <property type="evidence" value="ECO:0007669"/>
    <property type="project" value="UniProtKB-KW"/>
</dbReference>
<dbReference type="STRING" id="1137284.GCA_001418205_01277"/>
<dbReference type="SMART" id="SM00895">
    <property type="entry name" value="FCD"/>
    <property type="match status" value="1"/>
</dbReference>
<evidence type="ECO:0000256" key="2">
    <source>
        <dbReference type="ARBA" id="ARBA00023125"/>
    </source>
</evidence>
<evidence type="ECO:0000256" key="3">
    <source>
        <dbReference type="ARBA" id="ARBA00023163"/>
    </source>
</evidence>
<dbReference type="Proteomes" id="UP000182769">
    <property type="component" value="Unassembled WGS sequence"/>
</dbReference>
<gene>
    <name evidence="5" type="ORF">Ga0061065_103278</name>
</gene>